<dbReference type="Pfam" id="PF02325">
    <property type="entry name" value="CCB3_YggT"/>
    <property type="match status" value="1"/>
</dbReference>
<keyword evidence="1" id="KW-1133">Transmembrane helix</keyword>
<dbReference type="Proteomes" id="UP001445335">
    <property type="component" value="Unassembled WGS sequence"/>
</dbReference>
<protein>
    <recommendedName>
        <fullName evidence="4">YggT family protein</fullName>
    </recommendedName>
</protein>
<accession>A0AAW1RTN7</accession>
<proteinExistence type="predicted"/>
<keyword evidence="3" id="KW-1185">Reference proteome</keyword>
<evidence type="ECO:0000313" key="3">
    <source>
        <dbReference type="Proteomes" id="UP001445335"/>
    </source>
</evidence>
<evidence type="ECO:0000256" key="1">
    <source>
        <dbReference type="SAM" id="Phobius"/>
    </source>
</evidence>
<reference evidence="2 3" key="1">
    <citation type="journal article" date="2024" name="Nat. Commun.">
        <title>Phylogenomics reveals the evolutionary origins of lichenization in chlorophyte algae.</title>
        <authorList>
            <person name="Puginier C."/>
            <person name="Libourel C."/>
            <person name="Otte J."/>
            <person name="Skaloud P."/>
            <person name="Haon M."/>
            <person name="Grisel S."/>
            <person name="Petersen M."/>
            <person name="Berrin J.G."/>
            <person name="Delaux P.M."/>
            <person name="Dal Grande F."/>
            <person name="Keller J."/>
        </authorList>
    </citation>
    <scope>NUCLEOTIDE SEQUENCE [LARGE SCALE GENOMIC DNA]</scope>
    <source>
        <strain evidence="2 3">SAG 245.80</strain>
    </source>
</reference>
<dbReference type="AlphaFoldDB" id="A0AAW1RTN7"/>
<evidence type="ECO:0000313" key="2">
    <source>
        <dbReference type="EMBL" id="KAK9837020.1"/>
    </source>
</evidence>
<organism evidence="2 3">
    <name type="scientific">Elliptochloris bilobata</name>
    <dbReference type="NCBI Taxonomy" id="381761"/>
    <lineage>
        <taxon>Eukaryota</taxon>
        <taxon>Viridiplantae</taxon>
        <taxon>Chlorophyta</taxon>
        <taxon>core chlorophytes</taxon>
        <taxon>Trebouxiophyceae</taxon>
        <taxon>Trebouxiophyceae incertae sedis</taxon>
        <taxon>Elliptochloris clade</taxon>
        <taxon>Elliptochloris</taxon>
    </lineage>
</organism>
<sequence>MRRVGAEGKPVIKFCGLHKGQAPFISRPAYGTCARHIARRTAPVACRASMVQAAFELADVDARTAGTLAAVLRPVLSVGILLMIVRIVLSWYPQLDGGKLPWSLAFKPTEPVLGPTRRAIPPVGGVDVAPIVWVALLSFFNEILLGPQGILNLLQRKIELP</sequence>
<dbReference type="InterPro" id="IPR003425">
    <property type="entry name" value="CCB3/YggT"/>
</dbReference>
<dbReference type="PANTHER" id="PTHR33219">
    <property type="entry name" value="YLMG HOMOLOG PROTEIN 2, CHLOROPLASTIC"/>
    <property type="match status" value="1"/>
</dbReference>
<feature type="transmembrane region" description="Helical" evidence="1">
    <location>
        <begin position="71"/>
        <end position="92"/>
    </location>
</feature>
<gene>
    <name evidence="2" type="ORF">WJX81_007651</name>
</gene>
<keyword evidence="1" id="KW-0472">Membrane</keyword>
<dbReference type="GO" id="GO:0009535">
    <property type="term" value="C:chloroplast thylakoid membrane"/>
    <property type="evidence" value="ECO:0007669"/>
    <property type="project" value="TreeGrafter"/>
</dbReference>
<name>A0AAW1RTN7_9CHLO</name>
<evidence type="ECO:0008006" key="4">
    <source>
        <dbReference type="Google" id="ProtNLM"/>
    </source>
</evidence>
<dbReference type="EMBL" id="JALJOU010000024">
    <property type="protein sequence ID" value="KAK9837020.1"/>
    <property type="molecule type" value="Genomic_DNA"/>
</dbReference>
<dbReference type="PANTHER" id="PTHR33219:SF14">
    <property type="entry name" value="PROTEIN COFACTOR ASSEMBLY OF COMPLEX C SUBUNIT B CCB3, CHLOROPLASTIC-RELATED"/>
    <property type="match status" value="1"/>
</dbReference>
<comment type="caution">
    <text evidence="2">The sequence shown here is derived from an EMBL/GenBank/DDBJ whole genome shotgun (WGS) entry which is preliminary data.</text>
</comment>
<keyword evidence="1" id="KW-0812">Transmembrane</keyword>
<feature type="transmembrane region" description="Helical" evidence="1">
    <location>
        <begin position="131"/>
        <end position="154"/>
    </location>
</feature>